<name>A0A0B7B5N1_9EUPU</name>
<proteinExistence type="predicted"/>
<accession>A0A0B7B5N1</accession>
<organism evidence="1">
    <name type="scientific">Arion vulgaris</name>
    <dbReference type="NCBI Taxonomy" id="1028688"/>
    <lineage>
        <taxon>Eukaryota</taxon>
        <taxon>Metazoa</taxon>
        <taxon>Spiralia</taxon>
        <taxon>Lophotrochozoa</taxon>
        <taxon>Mollusca</taxon>
        <taxon>Gastropoda</taxon>
        <taxon>Heterobranchia</taxon>
        <taxon>Euthyneura</taxon>
        <taxon>Panpulmonata</taxon>
        <taxon>Eupulmonata</taxon>
        <taxon>Stylommatophora</taxon>
        <taxon>Helicina</taxon>
        <taxon>Arionoidea</taxon>
        <taxon>Arionidae</taxon>
        <taxon>Arion</taxon>
    </lineage>
</organism>
<dbReference type="AlphaFoldDB" id="A0A0B7B5N1"/>
<protein>
    <submittedName>
        <fullName evidence="1">Uncharacterized protein</fullName>
    </submittedName>
</protein>
<dbReference type="EMBL" id="HACG01041327">
    <property type="protein sequence ID" value="CEK88192.1"/>
    <property type="molecule type" value="Transcribed_RNA"/>
</dbReference>
<gene>
    <name evidence="1" type="primary">ORF163701</name>
</gene>
<sequence length="91" mass="11065">MFPVATYRCESWTILPHKHLRIKSFFFKNATDKCLETSWTDKRQNIDKQDLNIKEHWLINSIMFWKLKYLDPIKHYSGLDRTLMEDMISGR</sequence>
<evidence type="ECO:0000313" key="1">
    <source>
        <dbReference type="EMBL" id="CEK88192.1"/>
    </source>
</evidence>
<reference evidence="1" key="1">
    <citation type="submission" date="2014-12" db="EMBL/GenBank/DDBJ databases">
        <title>Insight into the proteome of Arion vulgaris.</title>
        <authorList>
            <person name="Aradska J."/>
            <person name="Bulat T."/>
            <person name="Smidak R."/>
            <person name="Sarate P."/>
            <person name="Gangsoo J."/>
            <person name="Sialana F."/>
            <person name="Bilban M."/>
            <person name="Lubec G."/>
        </authorList>
    </citation>
    <scope>NUCLEOTIDE SEQUENCE</scope>
    <source>
        <tissue evidence="1">Skin</tissue>
    </source>
</reference>